<evidence type="ECO:0000256" key="2">
    <source>
        <dbReference type="ARBA" id="ARBA00022801"/>
    </source>
</evidence>
<evidence type="ECO:0000313" key="5">
    <source>
        <dbReference type="EMBL" id="QEX19562.1"/>
    </source>
</evidence>
<organism evidence="5 6">
    <name type="scientific">Hypericibacter terrae</name>
    <dbReference type="NCBI Taxonomy" id="2602015"/>
    <lineage>
        <taxon>Bacteria</taxon>
        <taxon>Pseudomonadati</taxon>
        <taxon>Pseudomonadota</taxon>
        <taxon>Alphaproteobacteria</taxon>
        <taxon>Rhodospirillales</taxon>
        <taxon>Dongiaceae</taxon>
        <taxon>Hypericibacter</taxon>
    </lineage>
</organism>
<dbReference type="GO" id="GO:0004053">
    <property type="term" value="F:arginase activity"/>
    <property type="evidence" value="ECO:0007669"/>
    <property type="project" value="TreeGrafter"/>
</dbReference>
<dbReference type="PRINTS" id="PR00116">
    <property type="entry name" value="ARGINASE"/>
</dbReference>
<dbReference type="GO" id="GO:0005737">
    <property type="term" value="C:cytoplasm"/>
    <property type="evidence" value="ECO:0007669"/>
    <property type="project" value="TreeGrafter"/>
</dbReference>
<proteinExistence type="inferred from homology"/>
<dbReference type="CDD" id="cd09999">
    <property type="entry name" value="Arginase-like_1"/>
    <property type="match status" value="1"/>
</dbReference>
<dbReference type="InterPro" id="IPR023696">
    <property type="entry name" value="Ureohydrolase_dom_sf"/>
</dbReference>
<comment type="similarity">
    <text evidence="4">Belongs to the arginase family.</text>
</comment>
<evidence type="ECO:0000256" key="1">
    <source>
        <dbReference type="ARBA" id="ARBA00022723"/>
    </source>
</evidence>
<keyword evidence="3" id="KW-0464">Manganese</keyword>
<evidence type="ECO:0000313" key="6">
    <source>
        <dbReference type="Proteomes" id="UP000326202"/>
    </source>
</evidence>
<evidence type="ECO:0000256" key="3">
    <source>
        <dbReference type="ARBA" id="ARBA00023211"/>
    </source>
</evidence>
<keyword evidence="1" id="KW-0479">Metal-binding</keyword>
<accession>A0A5J6MPK0</accession>
<sequence>MTRFAIIEAPSPLGLWPSGVERAPEVLLQLGLARALDARRAGRVEPPDYDPVRDADTKMLNPQGIAEYSPRLADEVGAAVDQGEFPVVLGGDCSILLGCLLGLRRRGRYGLLFLDGHADFYQPEASLTGEAADMDLALVSGRGPAIVTDLDGGRPYVRDEDIVLFGHRDAAMALKYGSQDVRETDITVLDLQTVRKAGVADAAAAAARQLAGSDRQGFWIHLDVDVLDDAVMPAVDYRMSDGLEFEELVAVLKAAVGSGRAVGLDLPIFNPNLDPNRVIARQLVNALARGLG</sequence>
<dbReference type="PANTHER" id="PTHR43782:SF3">
    <property type="entry name" value="ARGINASE"/>
    <property type="match status" value="1"/>
</dbReference>
<evidence type="ECO:0000256" key="4">
    <source>
        <dbReference type="PROSITE-ProRule" id="PRU00742"/>
    </source>
</evidence>
<keyword evidence="6" id="KW-1185">Reference proteome</keyword>
<keyword evidence="2" id="KW-0378">Hydrolase</keyword>
<dbReference type="KEGG" id="htq:FRZ44_48770"/>
<reference evidence="5 6" key="1">
    <citation type="submission" date="2019-08" db="EMBL/GenBank/DDBJ databases">
        <title>Hyperibacter terrae gen. nov., sp. nov. and Hyperibacter viscosus sp. nov., two new members in the family Rhodospirillaceae isolated from the rhizosphere of Hypericum perforatum.</title>
        <authorList>
            <person name="Noviana Z."/>
        </authorList>
    </citation>
    <scope>NUCLEOTIDE SEQUENCE [LARGE SCALE GENOMIC DNA]</scope>
    <source>
        <strain evidence="5 6">R5913</strain>
    </source>
</reference>
<dbReference type="EMBL" id="CP042906">
    <property type="protein sequence ID" value="QEX19562.1"/>
    <property type="molecule type" value="Genomic_DNA"/>
</dbReference>
<protein>
    <submittedName>
        <fullName evidence="5">Arginase</fullName>
    </submittedName>
</protein>
<dbReference type="PANTHER" id="PTHR43782">
    <property type="entry name" value="ARGINASE"/>
    <property type="match status" value="1"/>
</dbReference>
<dbReference type="PROSITE" id="PS51409">
    <property type="entry name" value="ARGINASE_2"/>
    <property type="match status" value="1"/>
</dbReference>
<gene>
    <name evidence="5" type="primary">argI2</name>
    <name evidence="5" type="ORF">FRZ44_48770</name>
</gene>
<dbReference type="SUPFAM" id="SSF52768">
    <property type="entry name" value="Arginase/deacetylase"/>
    <property type="match status" value="1"/>
</dbReference>
<dbReference type="Proteomes" id="UP000326202">
    <property type="component" value="Chromosome"/>
</dbReference>
<dbReference type="Pfam" id="PF00491">
    <property type="entry name" value="Arginase"/>
    <property type="match status" value="1"/>
</dbReference>
<dbReference type="AlphaFoldDB" id="A0A5J6MPK0"/>
<dbReference type="GO" id="GO:0030145">
    <property type="term" value="F:manganese ion binding"/>
    <property type="evidence" value="ECO:0007669"/>
    <property type="project" value="TreeGrafter"/>
</dbReference>
<dbReference type="RefSeq" id="WP_151179620.1">
    <property type="nucleotide sequence ID" value="NZ_CP042906.1"/>
</dbReference>
<dbReference type="Gene3D" id="3.40.800.10">
    <property type="entry name" value="Ureohydrolase domain"/>
    <property type="match status" value="1"/>
</dbReference>
<dbReference type="OrthoDB" id="7331788at2"/>
<name>A0A5J6MPK0_9PROT</name>
<dbReference type="InterPro" id="IPR006035">
    <property type="entry name" value="Ureohydrolase"/>
</dbReference>